<evidence type="ECO:0000313" key="1">
    <source>
        <dbReference type="EMBL" id="MPD06910.1"/>
    </source>
</evidence>
<proteinExistence type="predicted"/>
<organism evidence="1 2">
    <name type="scientific">Portunus trituberculatus</name>
    <name type="common">Swimming crab</name>
    <name type="synonym">Neptunus trituberculatus</name>
    <dbReference type="NCBI Taxonomy" id="210409"/>
    <lineage>
        <taxon>Eukaryota</taxon>
        <taxon>Metazoa</taxon>
        <taxon>Ecdysozoa</taxon>
        <taxon>Arthropoda</taxon>
        <taxon>Crustacea</taxon>
        <taxon>Multicrustacea</taxon>
        <taxon>Malacostraca</taxon>
        <taxon>Eumalacostraca</taxon>
        <taxon>Eucarida</taxon>
        <taxon>Decapoda</taxon>
        <taxon>Pleocyemata</taxon>
        <taxon>Brachyura</taxon>
        <taxon>Eubrachyura</taxon>
        <taxon>Portunoidea</taxon>
        <taxon>Portunidae</taxon>
        <taxon>Portuninae</taxon>
        <taxon>Portunus</taxon>
    </lineage>
</organism>
<name>A0A5B7KI30_PORTR</name>
<accession>A0A5B7KI30</accession>
<comment type="caution">
    <text evidence="1">The sequence shown here is derived from an EMBL/GenBank/DDBJ whole genome shotgun (WGS) entry which is preliminary data.</text>
</comment>
<dbReference type="AlphaFoldDB" id="A0A5B7KI30"/>
<protein>
    <submittedName>
        <fullName evidence="1">Uncharacterized protein</fullName>
    </submittedName>
</protein>
<dbReference type="EMBL" id="VSRR010153635">
    <property type="protein sequence ID" value="MPD06910.1"/>
    <property type="molecule type" value="Genomic_DNA"/>
</dbReference>
<keyword evidence="2" id="KW-1185">Reference proteome</keyword>
<gene>
    <name evidence="1" type="ORF">E2C01_102745</name>
</gene>
<dbReference type="Proteomes" id="UP000324222">
    <property type="component" value="Unassembled WGS sequence"/>
</dbReference>
<sequence>MTFGASQMDSEVRRPSGRYGLREEGVVRCCSPPSLILLPPQRDEPTTPLLPQRFEALPPLPHESTLAPDEGCDVGVDPRPDPPQLEELFGAGVGGAACPWCVGCPITCFTSLSLANSAKIVVLLRRQLFRFPWACRGEIKGIRVRQGVF</sequence>
<evidence type="ECO:0000313" key="2">
    <source>
        <dbReference type="Proteomes" id="UP000324222"/>
    </source>
</evidence>
<reference evidence="1 2" key="1">
    <citation type="submission" date="2019-05" db="EMBL/GenBank/DDBJ databases">
        <title>Another draft genome of Portunus trituberculatus and its Hox gene families provides insights of decapod evolution.</title>
        <authorList>
            <person name="Jeong J.-H."/>
            <person name="Song I."/>
            <person name="Kim S."/>
            <person name="Choi T."/>
            <person name="Kim D."/>
            <person name="Ryu S."/>
            <person name="Kim W."/>
        </authorList>
    </citation>
    <scope>NUCLEOTIDE SEQUENCE [LARGE SCALE GENOMIC DNA]</scope>
    <source>
        <tissue evidence="1">Muscle</tissue>
    </source>
</reference>